<evidence type="ECO:0000313" key="8">
    <source>
        <dbReference type="Proteomes" id="UP000028545"/>
    </source>
</evidence>
<comment type="subcellular location">
    <subcellularLocation>
        <location evidence="1">Membrane</location>
        <topology evidence="1">Multi-pass membrane protein</topology>
    </subcellularLocation>
</comment>
<proteinExistence type="predicted"/>
<keyword evidence="4 6" id="KW-0472">Membrane</keyword>
<dbReference type="RefSeq" id="XP_016638500.1">
    <property type="nucleotide sequence ID" value="XM_016784269.1"/>
</dbReference>
<evidence type="ECO:0000256" key="5">
    <source>
        <dbReference type="SAM" id="MobiDB-lite"/>
    </source>
</evidence>
<keyword evidence="3 6" id="KW-1133">Transmembrane helix</keyword>
<comment type="caution">
    <text evidence="7">The sequence shown here is derived from an EMBL/GenBank/DDBJ whole genome shotgun (WGS) entry which is preliminary data.</text>
</comment>
<evidence type="ECO:0000256" key="2">
    <source>
        <dbReference type="ARBA" id="ARBA00022692"/>
    </source>
</evidence>
<feature type="transmembrane region" description="Helical" evidence="6">
    <location>
        <begin position="125"/>
        <end position="151"/>
    </location>
</feature>
<dbReference type="PANTHER" id="PTHR31465">
    <property type="entry name" value="PROTEIN RTA1-RELATED"/>
    <property type="match status" value="1"/>
</dbReference>
<feature type="transmembrane region" description="Helical" evidence="6">
    <location>
        <begin position="163"/>
        <end position="186"/>
    </location>
</feature>
<dbReference type="OrthoDB" id="3358017at2759"/>
<dbReference type="Pfam" id="PF04479">
    <property type="entry name" value="RTA1"/>
    <property type="match status" value="1"/>
</dbReference>
<dbReference type="GeneID" id="27719949"/>
<feature type="transmembrane region" description="Helical" evidence="6">
    <location>
        <begin position="28"/>
        <end position="46"/>
    </location>
</feature>
<dbReference type="Proteomes" id="UP000028545">
    <property type="component" value="Unassembled WGS sequence"/>
</dbReference>
<sequence length="393" mass="42483">MTGDCTEANVCPVEGGFLSYQPSIPGNSVILAAYAAIIPIALVLGYRFRTLGFAVNLATGLCLEVLGFAGRLLLNGRRASQSFFSLYLLGTILGPSLIASAIFVVLPHVLLIYGAGVSPLRSGHAGLLFMALVVLSVVLEIVGVAFAVFGLDGEVVTQSARVLIAGLVVQMFSLLLFIGIYVWFALRLKGLEANLDAQYGEVYRSARFKRFLVVTQSAVTLLLISTIVRIAEVAEGFDSPLSQNEAASSIIYGVLPLLACILLTAFHPGLAFGPAWAKTNPRYVSRLASNLEARPSTNGSFQQRRLESNSHSRFSVRKVAPMPLSPDSPNPYELFHSPVSAGHPSPLRASYNSKSPKRFSYTSRSPGHSPRNSPRHSPRKPPERQLVDDDDLW</sequence>
<accession>A0A084FUD9</accession>
<gene>
    <name evidence="7" type="ORF">SAPIO_CDS10724</name>
</gene>
<dbReference type="HOGENOM" id="CLU_033465_2_1_1"/>
<evidence type="ECO:0000256" key="3">
    <source>
        <dbReference type="ARBA" id="ARBA00022989"/>
    </source>
</evidence>
<evidence type="ECO:0000256" key="4">
    <source>
        <dbReference type="ARBA" id="ARBA00023136"/>
    </source>
</evidence>
<organism evidence="7 8">
    <name type="scientific">Pseudallescheria apiosperma</name>
    <name type="common">Scedosporium apiospermum</name>
    <dbReference type="NCBI Taxonomy" id="563466"/>
    <lineage>
        <taxon>Eukaryota</taxon>
        <taxon>Fungi</taxon>
        <taxon>Dikarya</taxon>
        <taxon>Ascomycota</taxon>
        <taxon>Pezizomycotina</taxon>
        <taxon>Sordariomycetes</taxon>
        <taxon>Hypocreomycetidae</taxon>
        <taxon>Microascales</taxon>
        <taxon>Microascaceae</taxon>
        <taxon>Scedosporium</taxon>
    </lineage>
</organism>
<dbReference type="InterPro" id="IPR007568">
    <property type="entry name" value="RTA1"/>
</dbReference>
<feature type="transmembrane region" description="Helical" evidence="6">
    <location>
        <begin position="250"/>
        <end position="277"/>
    </location>
</feature>
<evidence type="ECO:0000256" key="1">
    <source>
        <dbReference type="ARBA" id="ARBA00004141"/>
    </source>
</evidence>
<keyword evidence="8" id="KW-1185">Reference proteome</keyword>
<evidence type="ECO:0000313" key="7">
    <source>
        <dbReference type="EMBL" id="KEZ38701.1"/>
    </source>
</evidence>
<protein>
    <recommendedName>
        <fullName evidence="9">Sphingoid long-chain base transporter RSB1</fullName>
    </recommendedName>
</protein>
<dbReference type="GO" id="GO:0005886">
    <property type="term" value="C:plasma membrane"/>
    <property type="evidence" value="ECO:0007669"/>
    <property type="project" value="TreeGrafter"/>
</dbReference>
<dbReference type="EMBL" id="JOWA01000176">
    <property type="protein sequence ID" value="KEZ38701.1"/>
    <property type="molecule type" value="Genomic_DNA"/>
</dbReference>
<feature type="transmembrane region" description="Helical" evidence="6">
    <location>
        <begin position="53"/>
        <end position="74"/>
    </location>
</feature>
<feature type="compositionally biased region" description="Polar residues" evidence="5">
    <location>
        <begin position="350"/>
        <end position="372"/>
    </location>
</feature>
<dbReference type="KEGG" id="sapo:SAPIO_CDS10724"/>
<dbReference type="OMA" id="CPFRPLV"/>
<name>A0A084FUD9_PSEDA</name>
<evidence type="ECO:0008006" key="9">
    <source>
        <dbReference type="Google" id="ProtNLM"/>
    </source>
</evidence>
<keyword evidence="2 6" id="KW-0812">Transmembrane</keyword>
<evidence type="ECO:0000256" key="6">
    <source>
        <dbReference type="SAM" id="Phobius"/>
    </source>
</evidence>
<feature type="transmembrane region" description="Helical" evidence="6">
    <location>
        <begin position="211"/>
        <end position="230"/>
    </location>
</feature>
<dbReference type="VEuPathDB" id="FungiDB:SAPIO_CDS10724"/>
<feature type="transmembrane region" description="Helical" evidence="6">
    <location>
        <begin position="86"/>
        <end position="113"/>
    </location>
</feature>
<feature type="region of interest" description="Disordered" evidence="5">
    <location>
        <begin position="294"/>
        <end position="393"/>
    </location>
</feature>
<dbReference type="PANTHER" id="PTHR31465:SF9">
    <property type="entry name" value="SPHINGOID LONG-CHAIN BASE TRANSPORTER RSB1"/>
    <property type="match status" value="1"/>
</dbReference>
<dbReference type="AlphaFoldDB" id="A0A084FUD9"/>
<reference evidence="7 8" key="1">
    <citation type="journal article" date="2014" name="Genome Announc.">
        <title>Draft genome sequence of the pathogenic fungus Scedosporium apiospermum.</title>
        <authorList>
            <person name="Vandeputte P."/>
            <person name="Ghamrawi S."/>
            <person name="Rechenmann M."/>
            <person name="Iltis A."/>
            <person name="Giraud S."/>
            <person name="Fleury M."/>
            <person name="Thornton C."/>
            <person name="Delhaes L."/>
            <person name="Meyer W."/>
            <person name="Papon N."/>
            <person name="Bouchara J.P."/>
        </authorList>
    </citation>
    <scope>NUCLEOTIDE SEQUENCE [LARGE SCALE GENOMIC DNA]</scope>
    <source>
        <strain evidence="7 8">IHEM 14462</strain>
    </source>
</reference>
<dbReference type="GO" id="GO:0000324">
    <property type="term" value="C:fungal-type vacuole"/>
    <property type="evidence" value="ECO:0007669"/>
    <property type="project" value="TreeGrafter"/>
</dbReference>